<dbReference type="InterPro" id="IPR036930">
    <property type="entry name" value="WGR_dom_sf"/>
</dbReference>
<dbReference type="PROSITE" id="PS51977">
    <property type="entry name" value="WGR"/>
    <property type="match status" value="1"/>
</dbReference>
<evidence type="ECO:0000313" key="3">
    <source>
        <dbReference type="Proteomes" id="UP000190102"/>
    </source>
</evidence>
<feature type="domain" description="WGR" evidence="1">
    <location>
        <begin position="1"/>
        <end position="85"/>
    </location>
</feature>
<name>A0A1T4LLN8_9BACT</name>
<dbReference type="STRING" id="115783.SAMN02745119_00951"/>
<evidence type="ECO:0000259" key="1">
    <source>
        <dbReference type="PROSITE" id="PS51977"/>
    </source>
</evidence>
<dbReference type="SUPFAM" id="SSF142921">
    <property type="entry name" value="WGR domain-like"/>
    <property type="match status" value="1"/>
</dbReference>
<dbReference type="Proteomes" id="UP000190102">
    <property type="component" value="Unassembled WGS sequence"/>
</dbReference>
<dbReference type="RefSeq" id="WP_078789232.1">
    <property type="nucleotide sequence ID" value="NZ_FUWR01000003.1"/>
</dbReference>
<organism evidence="2 3">
    <name type="scientific">Trichlorobacter thiogenes</name>
    <dbReference type="NCBI Taxonomy" id="115783"/>
    <lineage>
        <taxon>Bacteria</taxon>
        <taxon>Pseudomonadati</taxon>
        <taxon>Thermodesulfobacteriota</taxon>
        <taxon>Desulfuromonadia</taxon>
        <taxon>Geobacterales</taxon>
        <taxon>Geobacteraceae</taxon>
        <taxon>Trichlorobacter</taxon>
    </lineage>
</organism>
<dbReference type="PANTHER" id="PTHR30634">
    <property type="entry name" value="OUTER MEMBRANE LOLAB LIPOPROTEIN INSERTION APPARATUS"/>
    <property type="match status" value="1"/>
</dbReference>
<gene>
    <name evidence="2" type="ORF">SAMN02745119_00951</name>
</gene>
<dbReference type="InterPro" id="IPR049809">
    <property type="entry name" value="YehF/YfeS-like_WGR"/>
</dbReference>
<sequence>MRRFEFSDDKSNKFWEIEQEGDNLNIRWGKIGTNGQSQTKGFDDAAKAAIAMTKLVSEKTGKGYKEVGVAADAAIGASAEKPVKQDAKQAKVVVAVSETIPAEQPLTEAVSVESQDAQADRAFNAMIEILAGDCSQIKECLTAPRLKRDYGISEPAAKQVLQRLCTAGLVWGYGGSYNVNQHGQSLAARIAGMSSASPATAEENQPTTANLPPWLANGTPLRILPELLCNTIPTRRFPCKPVEGDAQKIWFKLRNDLEQNVTFDINGSSADLQPAVAEMEERVKGRKTDGSLQADSILLASMKDNYRDEDSVKCSVINFLAAKGGVSYLIDVYLEAQQIATETEYKGSGRNCQSVKTFSRNVGSISTYSYYSPLTMGDHLIRAYLSSAPEDVYRECLDKAFKVLPGLHTYRQALVALLFPSEPKLAEQVALEYNGAPPVPSVIHWLLLIVRSEKAVAVARKARPEAWLWDDNSVVATLLQERGIEALEILIPGATHDAAGQALSCIGLPESLEALARAASSSKPALARFAQAVERWPHAAMTAMAKVVSGGGKDAGLITPNLLSLLKAYPDMPQQLAPWLDSSSINVITRLQEQISGPKEVADFSELPELLITPPWLKKRKAALKPLALELLPLAAVEYWDEGEKELAQREDNKWVQQRIEECRDDLGKILKEIGLKDHNKSMVSVMKAAKDNDGKALAKIWIDNHNENKATHRYYYSSLNGLFVTLLPRKLAIEFWNSIIPEALKMGISVYSSDYVNASYGLETLSSLKALATSRPTEYLAEALHFGDTSFAATAARAFAKLKSMRSIGREWLLRFPEHAICGLLAASVGKACETRDCAASSLRLLAANGHAGLIMEKAGLYNQPEVSVAVAAMLDENPLDRFPSKIPTMPQFWQAESWSRPRLKNGKALPDSALQYLGNMLTFPTTEELYPGINIVKEACDAQSLADFGWDCFGSWLNAGAPAKEGWALTMLGYLGTDDTARKLTPYLRAWPGESAHARAVTGLDVLANIGSDVALMLLHGIAQKLKFKGLQDKAREKIDAIAEARGLTSEELEDRLAPDLGLDESGSLVLDFGPRQFKVGFDEALKPYVREFADGRDGGRLADLPKPKKTDDDALSKEAVERFKLLKKDARTIAGQQVVRLETAMCSRRRWSETVFRQFLAGHPLVRHLVQRLIWGVYQCEPESSYGGKLLTCFRVSEDGSYTNSDDDAITLPEGDNLLIGLPHALELPQEDAAAFGQLFADYELLQPFAQIGRDTYTISETELSGEKLERWKGTVVPTGRVLGLVNKGWRRGHAQDGGSIWYFNKPLTGDKVIELLLNPGIIVGMVDEYPEQTLQEIQVGIPSSWGELQKPEKLDLLDPISASELIRDMEALRG</sequence>
<keyword evidence="3" id="KW-1185">Reference proteome</keyword>
<dbReference type="InterPro" id="IPR008893">
    <property type="entry name" value="WGR_domain"/>
</dbReference>
<dbReference type="OrthoDB" id="9781345at2"/>
<evidence type="ECO:0000313" key="2">
    <source>
        <dbReference type="EMBL" id="SJZ55625.1"/>
    </source>
</evidence>
<dbReference type="PANTHER" id="PTHR30634:SF13">
    <property type="entry name" value="PROTEIN YEHF"/>
    <property type="match status" value="1"/>
</dbReference>
<dbReference type="CDD" id="cd07996">
    <property type="entry name" value="WGR_MMR_like"/>
    <property type="match status" value="1"/>
</dbReference>
<dbReference type="Gene3D" id="2.20.140.10">
    <property type="entry name" value="WGR domain"/>
    <property type="match status" value="1"/>
</dbReference>
<dbReference type="Pfam" id="PF13569">
    <property type="entry name" value="DUF4132"/>
    <property type="match status" value="1"/>
</dbReference>
<dbReference type="GO" id="GO:0003677">
    <property type="term" value="F:DNA binding"/>
    <property type="evidence" value="ECO:0007669"/>
    <property type="project" value="UniProtKB-KW"/>
</dbReference>
<dbReference type="Pfam" id="PF05406">
    <property type="entry name" value="WGR"/>
    <property type="match status" value="1"/>
</dbReference>
<dbReference type="SMART" id="SM00773">
    <property type="entry name" value="WGR"/>
    <property type="match status" value="1"/>
</dbReference>
<protein>
    <submittedName>
        <fullName evidence="2">WGR domain-containing protein, predicted DNA-binding domain in MolR</fullName>
    </submittedName>
</protein>
<dbReference type="EMBL" id="FUWR01000003">
    <property type="protein sequence ID" value="SJZ55625.1"/>
    <property type="molecule type" value="Genomic_DNA"/>
</dbReference>
<reference evidence="3" key="1">
    <citation type="submission" date="2017-02" db="EMBL/GenBank/DDBJ databases">
        <authorList>
            <person name="Varghese N."/>
            <person name="Submissions S."/>
        </authorList>
    </citation>
    <scope>NUCLEOTIDE SEQUENCE [LARGE SCALE GENOMIC DNA]</scope>
    <source>
        <strain evidence="3">ATCC BAA-34</strain>
    </source>
</reference>
<dbReference type="InterPro" id="IPR025406">
    <property type="entry name" value="DUF4132"/>
</dbReference>
<keyword evidence="2" id="KW-0238">DNA-binding</keyword>
<proteinExistence type="predicted"/>
<accession>A0A1T4LLN8</accession>
<dbReference type="InterPro" id="IPR050458">
    <property type="entry name" value="LolB"/>
</dbReference>